<evidence type="ECO:0000313" key="2">
    <source>
        <dbReference type="Proteomes" id="UP000605986"/>
    </source>
</evidence>
<organism evidence="1 2">
    <name type="scientific">Fusarium austroafricanum</name>
    <dbReference type="NCBI Taxonomy" id="2364996"/>
    <lineage>
        <taxon>Eukaryota</taxon>
        <taxon>Fungi</taxon>
        <taxon>Dikarya</taxon>
        <taxon>Ascomycota</taxon>
        <taxon>Pezizomycotina</taxon>
        <taxon>Sordariomycetes</taxon>
        <taxon>Hypocreomycetidae</taxon>
        <taxon>Hypocreales</taxon>
        <taxon>Nectriaceae</taxon>
        <taxon>Fusarium</taxon>
        <taxon>Fusarium concolor species complex</taxon>
    </lineage>
</organism>
<comment type="caution">
    <text evidence="1">The sequence shown here is derived from an EMBL/GenBank/DDBJ whole genome shotgun (WGS) entry which is preliminary data.</text>
</comment>
<dbReference type="AlphaFoldDB" id="A0A8H4KR03"/>
<name>A0A8H4KR03_9HYPO</name>
<gene>
    <name evidence="1" type="ORF">F53441_1892</name>
</gene>
<evidence type="ECO:0000313" key="1">
    <source>
        <dbReference type="EMBL" id="KAF4455860.1"/>
    </source>
</evidence>
<protein>
    <submittedName>
        <fullName evidence="1">Uncharacterized protein</fullName>
    </submittedName>
</protein>
<keyword evidence="2" id="KW-1185">Reference proteome</keyword>
<accession>A0A8H4KR03</accession>
<dbReference type="Proteomes" id="UP000605986">
    <property type="component" value="Unassembled WGS sequence"/>
</dbReference>
<proteinExistence type="predicted"/>
<dbReference type="EMBL" id="JAADJG010000078">
    <property type="protein sequence ID" value="KAF4455860.1"/>
    <property type="molecule type" value="Genomic_DNA"/>
</dbReference>
<reference evidence="1" key="1">
    <citation type="submission" date="2020-01" db="EMBL/GenBank/DDBJ databases">
        <title>Identification and distribution of gene clusters putatively required for synthesis of sphingolipid metabolism inhibitors in phylogenetically diverse species of the filamentous fungus Fusarium.</title>
        <authorList>
            <person name="Kim H.-S."/>
            <person name="Busman M."/>
            <person name="Brown D.W."/>
            <person name="Divon H."/>
            <person name="Uhlig S."/>
            <person name="Proctor R.H."/>
        </authorList>
    </citation>
    <scope>NUCLEOTIDE SEQUENCE</scope>
    <source>
        <strain evidence="1">NRRL 53441</strain>
    </source>
</reference>
<sequence>MQFLSTFSCIPSANNVCPCIEYRDKYLNLVIQFVSLYHGSSPDPLNFSHLCKEAAAHELCRFLELLCQRLESPTKPFYLCLRDKSRRRGRSLCRFSTALEVLGRTTKTSRGYQFVQLYLNFAANPNGLEHDHPDDTTQAIWVGIRLGAKGLLIQDDSSVAEIACKVATFECREQQVPPPPPPPPPVPSNSYASSFTSVETWGSFGTLV</sequence>
<dbReference type="OrthoDB" id="5092802at2759"/>